<evidence type="ECO:0000313" key="2">
    <source>
        <dbReference type="Proteomes" id="UP000259400"/>
    </source>
</evidence>
<dbReference type="Proteomes" id="UP000259400">
    <property type="component" value="Unassembled WGS sequence"/>
</dbReference>
<protein>
    <submittedName>
        <fullName evidence="1">Uncharacterized protein</fullName>
    </submittedName>
</protein>
<organism evidence="1 2">
    <name type="scientific">Klebsiella quasivariicola</name>
    <dbReference type="NCBI Taxonomy" id="2026240"/>
    <lineage>
        <taxon>Bacteria</taxon>
        <taxon>Pseudomonadati</taxon>
        <taxon>Pseudomonadota</taxon>
        <taxon>Gammaproteobacteria</taxon>
        <taxon>Enterobacterales</taxon>
        <taxon>Enterobacteriaceae</taxon>
        <taxon>Klebsiella/Raoultella group</taxon>
        <taxon>Klebsiella</taxon>
        <taxon>Klebsiella pneumoniae complex</taxon>
    </lineage>
</organism>
<name>A0ABY6WZB2_9ENTR</name>
<dbReference type="RefSeq" id="WP_064383480.1">
    <property type="nucleotide sequence ID" value="NZ_UJYZ02000015.1"/>
</dbReference>
<dbReference type="EMBL" id="UJYZ02000015">
    <property type="protein sequence ID" value="VVJ95808.1"/>
    <property type="molecule type" value="Genomic_DNA"/>
</dbReference>
<gene>
    <name evidence="1" type="ORF">SAMEA3538468_03313</name>
</gene>
<accession>A0ABY6WZB2</accession>
<keyword evidence="2" id="KW-1185">Reference proteome</keyword>
<reference evidence="1 2" key="1">
    <citation type="submission" date="2019-09" db="EMBL/GenBank/DDBJ databases">
        <authorList>
            <consortium name="Pathogen Informatics"/>
        </authorList>
    </citation>
    <scope>NUCLEOTIDE SEQUENCE [LARGE SCALE GENOMIC DNA]</scope>
    <source>
        <strain evidence="1 2">EuSCAPE_IL010</strain>
    </source>
</reference>
<sequence>MDNSWVDKNLTSISVSDITKPLTGRIARVDYWWLEKDGQVFKTKHSNAFQCNKDRRVIETVYAQMIRDDGFSVINIPVAYVEPRL</sequence>
<proteinExistence type="predicted"/>
<comment type="caution">
    <text evidence="1">The sequence shown here is derived from an EMBL/GenBank/DDBJ whole genome shotgun (WGS) entry which is preliminary data.</text>
</comment>
<evidence type="ECO:0000313" key="1">
    <source>
        <dbReference type="EMBL" id="VVJ95808.1"/>
    </source>
</evidence>